<reference evidence="2" key="1">
    <citation type="submission" date="2020-10" db="EMBL/GenBank/DDBJ databases">
        <authorList>
            <person name="Gilroy R."/>
        </authorList>
    </citation>
    <scope>NUCLEOTIDE SEQUENCE</scope>
    <source>
        <strain evidence="2">10669</strain>
    </source>
</reference>
<dbReference type="PANTHER" id="PTHR30005:SF0">
    <property type="entry name" value="RETROGRADE REGULATION PROTEIN 2"/>
    <property type="match status" value="1"/>
</dbReference>
<feature type="domain" description="Ppx/GppA phosphatase N-terminal" evidence="1">
    <location>
        <begin position="52"/>
        <end position="308"/>
    </location>
</feature>
<dbReference type="PANTHER" id="PTHR30005">
    <property type="entry name" value="EXOPOLYPHOSPHATASE"/>
    <property type="match status" value="1"/>
</dbReference>
<protein>
    <recommendedName>
        <fullName evidence="1">Ppx/GppA phosphatase N-terminal domain-containing protein</fullName>
    </recommendedName>
</protein>
<sequence>MNEKTNDRHAVIDVGSNTIRTVIYALDRERRTAEELISERDFTGIIAYVKYGRLCEAGQVQLIEVLRKMKEFCEIASCREISCFSTASLRGAENLDEVLARVREETGIAIRPLSAAEETLYDLEGLRAAGVEETGTGLDLGGGSCQVFRYDGNGFQASASMKIGSLTMSNLCVGGIFPTKGEAKKIRAKVKRALEELGDEMRVPAGTFVYAMGGTVRAAARVHAALSGTAAMLRAQKTVRLSRDALADIIELSQDDPKECIRLLSRVAPARMHTLITGVIVLRTLCKALGADGVEVVRTGIREGYLRKEILGCGSVSDSEAAPAL</sequence>
<evidence type="ECO:0000313" key="3">
    <source>
        <dbReference type="Proteomes" id="UP000886812"/>
    </source>
</evidence>
<reference evidence="2" key="2">
    <citation type="journal article" date="2021" name="PeerJ">
        <title>Extensive microbial diversity within the chicken gut microbiome revealed by metagenomics and culture.</title>
        <authorList>
            <person name="Gilroy R."/>
            <person name="Ravi A."/>
            <person name="Getino M."/>
            <person name="Pursley I."/>
            <person name="Horton D.L."/>
            <person name="Alikhan N.F."/>
            <person name="Baker D."/>
            <person name="Gharbi K."/>
            <person name="Hall N."/>
            <person name="Watson M."/>
            <person name="Adriaenssens E.M."/>
            <person name="Foster-Nyarko E."/>
            <person name="Jarju S."/>
            <person name="Secka A."/>
            <person name="Antonio M."/>
            <person name="Oren A."/>
            <person name="Chaudhuri R.R."/>
            <person name="La Ragione R."/>
            <person name="Hildebrand F."/>
            <person name="Pallen M.J."/>
        </authorList>
    </citation>
    <scope>NUCLEOTIDE SEQUENCE</scope>
    <source>
        <strain evidence="2">10669</strain>
    </source>
</reference>
<accession>A0A9D1NKN0</accession>
<dbReference type="GO" id="GO:0006357">
    <property type="term" value="P:regulation of transcription by RNA polymerase II"/>
    <property type="evidence" value="ECO:0007669"/>
    <property type="project" value="TreeGrafter"/>
</dbReference>
<dbReference type="Proteomes" id="UP000886812">
    <property type="component" value="Unassembled WGS sequence"/>
</dbReference>
<dbReference type="InterPro" id="IPR050273">
    <property type="entry name" value="GppA/Ppx_hydrolase"/>
</dbReference>
<dbReference type="Pfam" id="PF02541">
    <property type="entry name" value="Ppx-GppA"/>
    <property type="match status" value="1"/>
</dbReference>
<dbReference type="SUPFAM" id="SSF53067">
    <property type="entry name" value="Actin-like ATPase domain"/>
    <property type="match status" value="2"/>
</dbReference>
<evidence type="ECO:0000313" key="2">
    <source>
        <dbReference type="EMBL" id="HIV04351.1"/>
    </source>
</evidence>
<dbReference type="AlphaFoldDB" id="A0A9D1NKN0"/>
<comment type="caution">
    <text evidence="2">The sequence shown here is derived from an EMBL/GenBank/DDBJ whole genome shotgun (WGS) entry which is preliminary data.</text>
</comment>
<dbReference type="InterPro" id="IPR043129">
    <property type="entry name" value="ATPase_NBD"/>
</dbReference>
<name>A0A9D1NKN0_9BACT</name>
<evidence type="ECO:0000259" key="1">
    <source>
        <dbReference type="Pfam" id="PF02541"/>
    </source>
</evidence>
<dbReference type="EMBL" id="DVOG01000113">
    <property type="protein sequence ID" value="HIV04351.1"/>
    <property type="molecule type" value="Genomic_DNA"/>
</dbReference>
<proteinExistence type="predicted"/>
<dbReference type="InterPro" id="IPR003695">
    <property type="entry name" value="Ppx_GppA_N"/>
</dbReference>
<dbReference type="Gene3D" id="3.30.420.150">
    <property type="entry name" value="Exopolyphosphatase. Domain 2"/>
    <property type="match status" value="1"/>
</dbReference>
<gene>
    <name evidence="2" type="ORF">IAC75_04275</name>
</gene>
<organism evidence="2 3">
    <name type="scientific">Candidatus Spyradosoma merdigallinarum</name>
    <dbReference type="NCBI Taxonomy" id="2840950"/>
    <lineage>
        <taxon>Bacteria</taxon>
        <taxon>Pseudomonadati</taxon>
        <taxon>Verrucomicrobiota</taxon>
        <taxon>Opitutia</taxon>
        <taxon>Opitutia incertae sedis</taxon>
        <taxon>Candidatus Spyradosoma</taxon>
    </lineage>
</organism>
<dbReference type="Gene3D" id="3.30.420.40">
    <property type="match status" value="1"/>
</dbReference>